<dbReference type="AlphaFoldDB" id="A0AAF3EQM8"/>
<proteinExistence type="predicted"/>
<accession>A0AAF3EQM8</accession>
<keyword evidence="2" id="KW-1185">Reference proteome</keyword>
<feature type="chain" id="PRO_5042196947" evidence="1">
    <location>
        <begin position="18"/>
        <end position="68"/>
    </location>
</feature>
<evidence type="ECO:0000313" key="3">
    <source>
        <dbReference type="WBParaSite" id="MBELARI_LOCUS163"/>
    </source>
</evidence>
<evidence type="ECO:0000313" key="2">
    <source>
        <dbReference type="Proteomes" id="UP000887575"/>
    </source>
</evidence>
<evidence type="ECO:0000256" key="1">
    <source>
        <dbReference type="SAM" id="SignalP"/>
    </source>
</evidence>
<protein>
    <submittedName>
        <fullName evidence="3">Uncharacterized protein</fullName>
    </submittedName>
</protein>
<feature type="signal peptide" evidence="1">
    <location>
        <begin position="1"/>
        <end position="17"/>
    </location>
</feature>
<keyword evidence="1" id="KW-0732">Signal</keyword>
<organism evidence="2 3">
    <name type="scientific">Mesorhabditis belari</name>
    <dbReference type="NCBI Taxonomy" id="2138241"/>
    <lineage>
        <taxon>Eukaryota</taxon>
        <taxon>Metazoa</taxon>
        <taxon>Ecdysozoa</taxon>
        <taxon>Nematoda</taxon>
        <taxon>Chromadorea</taxon>
        <taxon>Rhabditida</taxon>
        <taxon>Rhabditina</taxon>
        <taxon>Rhabditomorpha</taxon>
        <taxon>Rhabditoidea</taxon>
        <taxon>Rhabditidae</taxon>
        <taxon>Mesorhabditinae</taxon>
        <taxon>Mesorhabditis</taxon>
    </lineage>
</organism>
<sequence>MLVFPFTLATFYWLVLDHPSSLMKKCLMGRHDPTEDCQEYTARRAVKSKSLIKKIGAIKPYLRILLVV</sequence>
<name>A0AAF3EQM8_9BILA</name>
<dbReference type="Proteomes" id="UP000887575">
    <property type="component" value="Unassembled WGS sequence"/>
</dbReference>
<reference evidence="3" key="1">
    <citation type="submission" date="2024-02" db="UniProtKB">
        <authorList>
            <consortium name="WormBaseParasite"/>
        </authorList>
    </citation>
    <scope>IDENTIFICATION</scope>
</reference>
<dbReference type="WBParaSite" id="MBELARI_LOCUS163">
    <property type="protein sequence ID" value="MBELARI_LOCUS163"/>
    <property type="gene ID" value="MBELARI_LOCUS163"/>
</dbReference>